<dbReference type="AlphaFoldDB" id="S3C0T6"/>
<dbReference type="SUPFAM" id="SSF51735">
    <property type="entry name" value="NAD(P)-binding Rossmann-fold domains"/>
    <property type="match status" value="1"/>
</dbReference>
<organism evidence="3 4">
    <name type="scientific">Ophiostoma piceae (strain UAMH 11346)</name>
    <name type="common">Sap stain fungus</name>
    <dbReference type="NCBI Taxonomy" id="1262450"/>
    <lineage>
        <taxon>Eukaryota</taxon>
        <taxon>Fungi</taxon>
        <taxon>Dikarya</taxon>
        <taxon>Ascomycota</taxon>
        <taxon>Pezizomycotina</taxon>
        <taxon>Sordariomycetes</taxon>
        <taxon>Sordariomycetidae</taxon>
        <taxon>Ophiostomatales</taxon>
        <taxon>Ophiostomataceae</taxon>
        <taxon>Ophiostoma</taxon>
    </lineage>
</organism>
<dbReference type="PRINTS" id="PR00081">
    <property type="entry name" value="GDHRDH"/>
</dbReference>
<accession>S3C0T6</accession>
<gene>
    <name evidence="3" type="ORF">F503_07795</name>
</gene>
<dbReference type="OMA" id="NHTVYLH"/>
<dbReference type="VEuPathDB" id="FungiDB:F503_07795"/>
<evidence type="ECO:0000313" key="3">
    <source>
        <dbReference type="EMBL" id="EPE07144.1"/>
    </source>
</evidence>
<dbReference type="Gene3D" id="3.40.50.720">
    <property type="entry name" value="NAD(P)-binding Rossmann-like Domain"/>
    <property type="match status" value="1"/>
</dbReference>
<keyword evidence="2" id="KW-0560">Oxidoreductase</keyword>
<dbReference type="Pfam" id="PF00106">
    <property type="entry name" value="adh_short"/>
    <property type="match status" value="1"/>
</dbReference>
<dbReference type="InterPro" id="IPR036291">
    <property type="entry name" value="NAD(P)-bd_dom_sf"/>
</dbReference>
<evidence type="ECO:0000256" key="1">
    <source>
        <dbReference type="ARBA" id="ARBA00006484"/>
    </source>
</evidence>
<name>S3C0T6_OPHP1</name>
<dbReference type="PANTHER" id="PTHR24320">
    <property type="entry name" value="RETINOL DEHYDROGENASE"/>
    <property type="match status" value="1"/>
</dbReference>
<dbReference type="GO" id="GO:0016491">
    <property type="term" value="F:oxidoreductase activity"/>
    <property type="evidence" value="ECO:0007669"/>
    <property type="project" value="UniProtKB-KW"/>
</dbReference>
<sequence length="260" mass="26659">MKVFITGSSDGIGLMTAHRLIGQGHTVVLHARNAARARFAKAACPNAAAVLTGDLTSMTETKELAAKANAMAAKLDGGSAGFDIVIHNAGIYRGPDVQAIGDSGYPRLFTVNTLAPYILASLLHLTSSVSHIVFVSSGMHFGGQPCLDTLPNGVSYSDSKLHNALLAKAFARLYAGKAVVTSADPGWVPTKMGGRSAPDSIDDAMNTYIAAATTSTDSTGGYFARGATTAAQAVTEDVGVQDALLAKLAELSGVVPGHAE</sequence>
<protein>
    <submittedName>
        <fullName evidence="3">Short-chain dehydrogenase reductase sdr</fullName>
    </submittedName>
</protein>
<evidence type="ECO:0000313" key="4">
    <source>
        <dbReference type="Proteomes" id="UP000016923"/>
    </source>
</evidence>
<dbReference type="InterPro" id="IPR002347">
    <property type="entry name" value="SDR_fam"/>
</dbReference>
<dbReference type="Proteomes" id="UP000016923">
    <property type="component" value="Unassembled WGS sequence"/>
</dbReference>
<dbReference type="EMBL" id="KE148151">
    <property type="protein sequence ID" value="EPE07144.1"/>
    <property type="molecule type" value="Genomic_DNA"/>
</dbReference>
<dbReference type="HOGENOM" id="CLU_010194_44_5_1"/>
<comment type="similarity">
    <text evidence="1">Belongs to the short-chain dehydrogenases/reductases (SDR) family.</text>
</comment>
<dbReference type="STRING" id="1262450.S3C0T6"/>
<dbReference type="eggNOG" id="KOG1208">
    <property type="taxonomic scope" value="Eukaryota"/>
</dbReference>
<evidence type="ECO:0000256" key="2">
    <source>
        <dbReference type="ARBA" id="ARBA00023002"/>
    </source>
</evidence>
<proteinExistence type="inferred from homology"/>
<dbReference type="OrthoDB" id="191139at2759"/>
<keyword evidence="4" id="KW-1185">Reference proteome</keyword>
<dbReference type="PANTHER" id="PTHR24320:SF274">
    <property type="entry name" value="CHAIN DEHYDROGENASE, PUTATIVE (AFU_ORTHOLOGUE AFUA_4G00440)-RELATED"/>
    <property type="match status" value="1"/>
</dbReference>
<reference evidence="3 4" key="1">
    <citation type="journal article" date="2013" name="BMC Genomics">
        <title>The genome and transcriptome of the pine saprophyte Ophiostoma piceae, and a comparison with the bark beetle-associated pine pathogen Grosmannia clavigera.</title>
        <authorList>
            <person name="Haridas S."/>
            <person name="Wang Y."/>
            <person name="Lim L."/>
            <person name="Massoumi Alamouti S."/>
            <person name="Jackman S."/>
            <person name="Docking R."/>
            <person name="Robertson G."/>
            <person name="Birol I."/>
            <person name="Bohlmann J."/>
            <person name="Breuil C."/>
        </authorList>
    </citation>
    <scope>NUCLEOTIDE SEQUENCE [LARGE SCALE GENOMIC DNA]</scope>
    <source>
        <strain evidence="3 4">UAMH 11346</strain>
    </source>
</reference>